<dbReference type="Proteomes" id="UP000732399">
    <property type="component" value="Unassembled WGS sequence"/>
</dbReference>
<evidence type="ECO:0000313" key="5">
    <source>
        <dbReference type="EMBL" id="NJR77709.1"/>
    </source>
</evidence>
<dbReference type="Gene3D" id="3.90.550.10">
    <property type="entry name" value="Spore Coat Polysaccharide Biosynthesis Protein SpsA, Chain A"/>
    <property type="match status" value="1"/>
</dbReference>
<comment type="similarity">
    <text evidence="1">Belongs to the glycosyltransferase 2 family.</text>
</comment>
<comment type="caution">
    <text evidence="5">The sequence shown here is derived from an EMBL/GenBank/DDBJ whole genome shotgun (WGS) entry which is preliminary data.</text>
</comment>
<evidence type="ECO:0000256" key="1">
    <source>
        <dbReference type="ARBA" id="ARBA00006739"/>
    </source>
</evidence>
<dbReference type="EMBL" id="JAAVJH010000002">
    <property type="protein sequence ID" value="NJR77709.1"/>
    <property type="molecule type" value="Genomic_DNA"/>
</dbReference>
<dbReference type="Pfam" id="PF00535">
    <property type="entry name" value="Glycos_transf_2"/>
    <property type="match status" value="1"/>
</dbReference>
<dbReference type="InterPro" id="IPR029044">
    <property type="entry name" value="Nucleotide-diphossugar_trans"/>
</dbReference>
<evidence type="ECO:0000259" key="4">
    <source>
        <dbReference type="Pfam" id="PF00535"/>
    </source>
</evidence>
<evidence type="ECO:0000256" key="2">
    <source>
        <dbReference type="ARBA" id="ARBA00022676"/>
    </source>
</evidence>
<dbReference type="PANTHER" id="PTHR43179:SF12">
    <property type="entry name" value="GALACTOFURANOSYLTRANSFERASE GLFT2"/>
    <property type="match status" value="1"/>
</dbReference>
<keyword evidence="6" id="KW-1185">Reference proteome</keyword>
<dbReference type="CDD" id="cd04186">
    <property type="entry name" value="GT_2_like_c"/>
    <property type="match status" value="1"/>
</dbReference>
<dbReference type="SUPFAM" id="SSF53448">
    <property type="entry name" value="Nucleotide-diphospho-sugar transferases"/>
    <property type="match status" value="1"/>
</dbReference>
<organism evidence="5 6">
    <name type="scientific">Sphingomonas corticis</name>
    <dbReference type="NCBI Taxonomy" id="2722791"/>
    <lineage>
        <taxon>Bacteria</taxon>
        <taxon>Pseudomonadati</taxon>
        <taxon>Pseudomonadota</taxon>
        <taxon>Alphaproteobacteria</taxon>
        <taxon>Sphingomonadales</taxon>
        <taxon>Sphingomonadaceae</taxon>
        <taxon>Sphingomonas</taxon>
    </lineage>
</organism>
<keyword evidence="3" id="KW-0808">Transferase</keyword>
<name>A0ABX1CJX9_9SPHN</name>
<keyword evidence="2" id="KW-0328">Glycosyltransferase</keyword>
<dbReference type="PANTHER" id="PTHR43179">
    <property type="entry name" value="RHAMNOSYLTRANSFERASE WBBL"/>
    <property type="match status" value="1"/>
</dbReference>
<evidence type="ECO:0000256" key="3">
    <source>
        <dbReference type="ARBA" id="ARBA00022679"/>
    </source>
</evidence>
<dbReference type="RefSeq" id="WP_168133240.1">
    <property type="nucleotide sequence ID" value="NZ_JAAVJH010000002.1"/>
</dbReference>
<sequence length="310" mass="34653">MTDFVAVVTINWNRWRMTLDCVEALRATRGAAWHLYIVDNASSDDSVDRLRGIGGDVTLIENPVNEGWTGGNNRGIEAALADGHDHVFILNNDALVEPDTLATLLKARGETGTDAVLGPLQIGVDDPEADFFGAYRHERTGMPVQYRKNPAPSDSTYAKTYTVKGAAIFAHRRHFDRVGLLDERFYLNCDDTDWCLRAAAAGFPLLMVQPSSVRHIGSASLGDYMAPLQTYFRTRNRLLLAEKHGTRRERLRQWRSTVRQVIDLAGQSAPKNSRAAARLGALHYLVRRFGDCPDIVRKWHAEARAQIRPS</sequence>
<accession>A0ABX1CJX9</accession>
<proteinExistence type="inferred from homology"/>
<protein>
    <submittedName>
        <fullName evidence="5">Glycosyltransferase family 2 protein</fullName>
    </submittedName>
</protein>
<feature type="domain" description="Glycosyltransferase 2-like" evidence="4">
    <location>
        <begin position="7"/>
        <end position="123"/>
    </location>
</feature>
<dbReference type="InterPro" id="IPR001173">
    <property type="entry name" value="Glyco_trans_2-like"/>
</dbReference>
<reference evidence="5 6" key="1">
    <citation type="submission" date="2020-03" db="EMBL/GenBank/DDBJ databases">
        <authorList>
            <person name="Wang L."/>
            <person name="He N."/>
            <person name="Li Y."/>
            <person name="Fang Y."/>
            <person name="Zhang F."/>
        </authorList>
    </citation>
    <scope>NUCLEOTIDE SEQUENCE [LARGE SCALE GENOMIC DNA]</scope>
    <source>
        <strain evidence="5 6">36D10-4-7</strain>
    </source>
</reference>
<evidence type="ECO:0000313" key="6">
    <source>
        <dbReference type="Proteomes" id="UP000732399"/>
    </source>
</evidence>
<gene>
    <name evidence="5" type="ORF">HBH26_03640</name>
</gene>